<sequence>MSELVNKTETKAERIARRHRERDEKMKATTGYKVWSVIFTIFYPFIAVFTFLFSGILAAFSAISRAFAWVISGGKSH</sequence>
<reference evidence="4" key="1">
    <citation type="journal article" date="2019" name="Int. J. Syst. Evol. Microbiol.">
        <title>The Global Catalogue of Microorganisms (GCM) 10K type strain sequencing project: providing services to taxonomists for standard genome sequencing and annotation.</title>
        <authorList>
            <consortium name="The Broad Institute Genomics Platform"/>
            <consortium name="The Broad Institute Genome Sequencing Center for Infectious Disease"/>
            <person name="Wu L."/>
            <person name="Ma J."/>
        </authorList>
    </citation>
    <scope>NUCLEOTIDE SEQUENCE [LARGE SCALE GENOMIC DNA]</scope>
    <source>
        <strain evidence="4">JCM 17927</strain>
    </source>
</reference>
<protein>
    <submittedName>
        <fullName evidence="3">Uncharacterized protein</fullName>
    </submittedName>
</protein>
<gene>
    <name evidence="3" type="ORF">GCM10023189_34190</name>
</gene>
<keyword evidence="2" id="KW-0812">Transmembrane</keyword>
<organism evidence="3 4">
    <name type="scientific">Nibrella saemangeumensis</name>
    <dbReference type="NCBI Taxonomy" id="1084526"/>
    <lineage>
        <taxon>Bacteria</taxon>
        <taxon>Pseudomonadati</taxon>
        <taxon>Bacteroidota</taxon>
        <taxon>Cytophagia</taxon>
        <taxon>Cytophagales</taxon>
        <taxon>Spirosomataceae</taxon>
        <taxon>Nibrella</taxon>
    </lineage>
</organism>
<dbReference type="EMBL" id="BAABHD010000032">
    <property type="protein sequence ID" value="GAA4459899.1"/>
    <property type="molecule type" value="Genomic_DNA"/>
</dbReference>
<dbReference type="RefSeq" id="WP_345245147.1">
    <property type="nucleotide sequence ID" value="NZ_BAABHD010000032.1"/>
</dbReference>
<dbReference type="Proteomes" id="UP001501175">
    <property type="component" value="Unassembled WGS sequence"/>
</dbReference>
<evidence type="ECO:0000256" key="1">
    <source>
        <dbReference type="SAM" id="MobiDB-lite"/>
    </source>
</evidence>
<proteinExistence type="predicted"/>
<keyword evidence="2" id="KW-0472">Membrane</keyword>
<feature type="region of interest" description="Disordered" evidence="1">
    <location>
        <begin position="1"/>
        <end position="21"/>
    </location>
</feature>
<keyword evidence="2" id="KW-1133">Transmembrane helix</keyword>
<feature type="transmembrane region" description="Helical" evidence="2">
    <location>
        <begin position="34"/>
        <end position="60"/>
    </location>
</feature>
<accession>A0ABP8N698</accession>
<evidence type="ECO:0000256" key="2">
    <source>
        <dbReference type="SAM" id="Phobius"/>
    </source>
</evidence>
<evidence type="ECO:0000313" key="3">
    <source>
        <dbReference type="EMBL" id="GAA4459899.1"/>
    </source>
</evidence>
<keyword evidence="4" id="KW-1185">Reference proteome</keyword>
<evidence type="ECO:0000313" key="4">
    <source>
        <dbReference type="Proteomes" id="UP001501175"/>
    </source>
</evidence>
<comment type="caution">
    <text evidence="3">The sequence shown here is derived from an EMBL/GenBank/DDBJ whole genome shotgun (WGS) entry which is preliminary data.</text>
</comment>
<name>A0ABP8N698_9BACT</name>